<evidence type="ECO:0000313" key="2">
    <source>
        <dbReference type="EMBL" id="ORY13855.1"/>
    </source>
</evidence>
<keyword evidence="1" id="KW-0732">Signal</keyword>
<evidence type="ECO:0000256" key="1">
    <source>
        <dbReference type="SAM" id="SignalP"/>
    </source>
</evidence>
<sequence>MLVPMGVVLLVVTMVLSRGGKEALWKNSVLAAMVKRMRVWEHEGLRVGTWGEMGHRAKEMRGRLERSRQCGLEIVRA</sequence>
<dbReference type="Proteomes" id="UP000193144">
    <property type="component" value="Unassembled WGS sequence"/>
</dbReference>
<comment type="caution">
    <text evidence="2">The sequence shown here is derived from an EMBL/GenBank/DDBJ whole genome shotgun (WGS) entry which is preliminary data.</text>
</comment>
<dbReference type="OrthoDB" id="5376804at2759"/>
<feature type="chain" id="PRO_5012146737" evidence="1">
    <location>
        <begin position="18"/>
        <end position="77"/>
    </location>
</feature>
<protein>
    <submittedName>
        <fullName evidence="2">Uncharacterized protein</fullName>
    </submittedName>
</protein>
<dbReference type="AlphaFoldDB" id="A0A1Y1ZVQ4"/>
<evidence type="ECO:0000313" key="3">
    <source>
        <dbReference type="Proteomes" id="UP000193144"/>
    </source>
</evidence>
<reference evidence="2 3" key="1">
    <citation type="submission" date="2016-07" db="EMBL/GenBank/DDBJ databases">
        <title>Pervasive Adenine N6-methylation of Active Genes in Fungi.</title>
        <authorList>
            <consortium name="DOE Joint Genome Institute"/>
            <person name="Mondo S.J."/>
            <person name="Dannebaum R.O."/>
            <person name="Kuo R.C."/>
            <person name="Labutti K."/>
            <person name="Haridas S."/>
            <person name="Kuo A."/>
            <person name="Salamov A."/>
            <person name="Ahrendt S.R."/>
            <person name="Lipzen A."/>
            <person name="Sullivan W."/>
            <person name="Andreopoulos W.B."/>
            <person name="Clum A."/>
            <person name="Lindquist E."/>
            <person name="Daum C."/>
            <person name="Ramamoorthy G.K."/>
            <person name="Gryganskyi A."/>
            <person name="Culley D."/>
            <person name="Magnuson J.K."/>
            <person name="James T.Y."/>
            <person name="O'Malley M.A."/>
            <person name="Stajich J.E."/>
            <person name="Spatafora J.W."/>
            <person name="Visel A."/>
            <person name="Grigoriev I.V."/>
        </authorList>
    </citation>
    <scope>NUCLEOTIDE SEQUENCE [LARGE SCALE GENOMIC DNA]</scope>
    <source>
        <strain evidence="2 3">CBS 115471</strain>
    </source>
</reference>
<name>A0A1Y1ZVQ4_9PLEO</name>
<keyword evidence="3" id="KW-1185">Reference proteome</keyword>
<dbReference type="EMBL" id="MCFA01000038">
    <property type="protein sequence ID" value="ORY13855.1"/>
    <property type="molecule type" value="Genomic_DNA"/>
</dbReference>
<accession>A0A1Y1ZVQ4</accession>
<feature type="signal peptide" evidence="1">
    <location>
        <begin position="1"/>
        <end position="17"/>
    </location>
</feature>
<dbReference type="STRING" id="1231657.A0A1Y1ZVQ4"/>
<proteinExistence type="predicted"/>
<organism evidence="2 3">
    <name type="scientific">Clohesyomyces aquaticus</name>
    <dbReference type="NCBI Taxonomy" id="1231657"/>
    <lineage>
        <taxon>Eukaryota</taxon>
        <taxon>Fungi</taxon>
        <taxon>Dikarya</taxon>
        <taxon>Ascomycota</taxon>
        <taxon>Pezizomycotina</taxon>
        <taxon>Dothideomycetes</taxon>
        <taxon>Pleosporomycetidae</taxon>
        <taxon>Pleosporales</taxon>
        <taxon>Lindgomycetaceae</taxon>
        <taxon>Clohesyomyces</taxon>
    </lineage>
</organism>
<gene>
    <name evidence="2" type="ORF">BCR34DRAFT_561448</name>
</gene>